<evidence type="ECO:0000256" key="3">
    <source>
        <dbReference type="ARBA" id="ARBA00022722"/>
    </source>
</evidence>
<evidence type="ECO:0000256" key="6">
    <source>
        <dbReference type="ARBA" id="ARBA00022884"/>
    </source>
</evidence>
<keyword evidence="9" id="KW-1185">Reference proteome</keyword>
<keyword evidence="5" id="KW-0378">Hydrolase</keyword>
<comment type="caution">
    <text evidence="8">The sequence shown here is derived from an EMBL/GenBank/DDBJ whole genome shotgun (WGS) entry which is preliminary data.</text>
</comment>
<dbReference type="Proteomes" id="UP000076962">
    <property type="component" value="Unassembled WGS sequence"/>
</dbReference>
<dbReference type="InterPro" id="IPR038570">
    <property type="entry name" value="HicA_sf"/>
</dbReference>
<proteinExistence type="inferred from homology"/>
<evidence type="ECO:0000313" key="9">
    <source>
        <dbReference type="Proteomes" id="UP000076962"/>
    </source>
</evidence>
<keyword evidence="6" id="KW-0694">RNA-binding</keyword>
<dbReference type="GO" id="GO:0016787">
    <property type="term" value="F:hydrolase activity"/>
    <property type="evidence" value="ECO:0007669"/>
    <property type="project" value="UniProtKB-KW"/>
</dbReference>
<name>A0A0A6NZL2_9GAMM</name>
<dbReference type="AlphaFoldDB" id="A0A0A6NZL2"/>
<dbReference type="GO" id="GO:0003729">
    <property type="term" value="F:mRNA binding"/>
    <property type="evidence" value="ECO:0007669"/>
    <property type="project" value="InterPro"/>
</dbReference>
<dbReference type="Pfam" id="PF07927">
    <property type="entry name" value="HicA_toxin"/>
    <property type="match status" value="1"/>
</dbReference>
<evidence type="ECO:0000256" key="7">
    <source>
        <dbReference type="ARBA" id="ARBA00023016"/>
    </source>
</evidence>
<evidence type="ECO:0000256" key="4">
    <source>
        <dbReference type="ARBA" id="ARBA00022759"/>
    </source>
</evidence>
<dbReference type="EMBL" id="LUTY01001906">
    <property type="protein sequence ID" value="OAD21056.1"/>
    <property type="molecule type" value="Genomic_DNA"/>
</dbReference>
<dbReference type="Gene3D" id="3.30.920.30">
    <property type="entry name" value="Hypothetical protein"/>
    <property type="match status" value="1"/>
</dbReference>
<evidence type="ECO:0000256" key="1">
    <source>
        <dbReference type="ARBA" id="ARBA00006620"/>
    </source>
</evidence>
<comment type="similarity">
    <text evidence="1">Belongs to the HicA mRNA interferase family.</text>
</comment>
<reference evidence="8 9" key="1">
    <citation type="submission" date="2016-05" db="EMBL/GenBank/DDBJ databases">
        <title>Single-cell genome of chain-forming Candidatus Thiomargarita nelsonii and comparison to other large sulfur-oxidizing bacteria.</title>
        <authorList>
            <person name="Winkel M."/>
            <person name="Salman V."/>
            <person name="Woyke T."/>
            <person name="Schulz-Vogt H."/>
            <person name="Richter M."/>
            <person name="Flood B."/>
            <person name="Bailey J."/>
            <person name="Amann R."/>
            <person name="Mussmann M."/>
        </authorList>
    </citation>
    <scope>NUCLEOTIDE SEQUENCE [LARGE SCALE GENOMIC DNA]</scope>
    <source>
        <strain evidence="8 9">THI036</strain>
    </source>
</reference>
<evidence type="ECO:0000313" key="8">
    <source>
        <dbReference type="EMBL" id="OAD21056.1"/>
    </source>
</evidence>
<evidence type="ECO:0000256" key="2">
    <source>
        <dbReference type="ARBA" id="ARBA00022649"/>
    </source>
</evidence>
<keyword evidence="3" id="KW-0540">Nuclease</keyword>
<evidence type="ECO:0000256" key="5">
    <source>
        <dbReference type="ARBA" id="ARBA00022801"/>
    </source>
</evidence>
<dbReference type="SUPFAM" id="SSF54786">
    <property type="entry name" value="YcfA/nrd intein domain"/>
    <property type="match status" value="1"/>
</dbReference>
<keyword evidence="7" id="KW-0346">Stress response</keyword>
<accession>A0A0A6NZL2</accession>
<sequence length="61" mass="7077">MKVKEIIKIIEDDDWFLVRTRGDHRQFHHEIKRGTVTVAGKQSDVLHPKTLKSILKQAGLD</sequence>
<keyword evidence="4" id="KW-0255">Endonuclease</keyword>
<dbReference type="GO" id="GO:0004519">
    <property type="term" value="F:endonuclease activity"/>
    <property type="evidence" value="ECO:0007669"/>
    <property type="project" value="UniProtKB-KW"/>
</dbReference>
<protein>
    <submittedName>
        <fullName evidence="8">YcfA-like protein</fullName>
    </submittedName>
</protein>
<organism evidence="8 9">
    <name type="scientific">Candidatus Thiomargarita nelsonii</name>
    <dbReference type="NCBI Taxonomy" id="1003181"/>
    <lineage>
        <taxon>Bacteria</taxon>
        <taxon>Pseudomonadati</taxon>
        <taxon>Pseudomonadota</taxon>
        <taxon>Gammaproteobacteria</taxon>
        <taxon>Thiotrichales</taxon>
        <taxon>Thiotrichaceae</taxon>
        <taxon>Thiomargarita</taxon>
    </lineage>
</organism>
<dbReference type="InterPro" id="IPR012933">
    <property type="entry name" value="HicA_mRNA_interferase"/>
</dbReference>
<gene>
    <name evidence="8" type="ORF">THIOM_003195</name>
</gene>
<keyword evidence="2" id="KW-1277">Toxin-antitoxin system</keyword>